<sequence length="77" mass="8434">MVDTDTYELGSISQHDQVVTELSRRAREIAGFYKSMIEGELPERLAGRIVVEWARASLQSAGEAPCGCDCEVCRGEG</sequence>
<accession>A0A1F6CS46</accession>
<dbReference type="Proteomes" id="UP000178606">
    <property type="component" value="Unassembled WGS sequence"/>
</dbReference>
<dbReference type="EMBL" id="MFKF01000161">
    <property type="protein sequence ID" value="OGG52009.1"/>
    <property type="molecule type" value="Genomic_DNA"/>
</dbReference>
<name>A0A1F6CS46_HANXR</name>
<protein>
    <submittedName>
        <fullName evidence="1">Uncharacterized protein</fullName>
    </submittedName>
</protein>
<organism evidence="1 2">
    <name type="scientific">Handelsmanbacteria sp. (strain RIFCSPLOWO2_12_FULL_64_10)</name>
    <dbReference type="NCBI Taxonomy" id="1817868"/>
    <lineage>
        <taxon>Bacteria</taxon>
        <taxon>Candidatus Handelsmaniibacteriota</taxon>
    </lineage>
</organism>
<dbReference type="AlphaFoldDB" id="A0A1F6CS46"/>
<comment type="caution">
    <text evidence="1">The sequence shown here is derived from an EMBL/GenBank/DDBJ whole genome shotgun (WGS) entry which is preliminary data.</text>
</comment>
<reference evidence="1 2" key="1">
    <citation type="journal article" date="2016" name="Nat. Commun.">
        <title>Thousands of microbial genomes shed light on interconnected biogeochemical processes in an aquifer system.</title>
        <authorList>
            <person name="Anantharaman K."/>
            <person name="Brown C.T."/>
            <person name="Hug L.A."/>
            <person name="Sharon I."/>
            <person name="Castelle C.J."/>
            <person name="Probst A.J."/>
            <person name="Thomas B.C."/>
            <person name="Singh A."/>
            <person name="Wilkins M.J."/>
            <person name="Karaoz U."/>
            <person name="Brodie E.L."/>
            <person name="Williams K.H."/>
            <person name="Hubbard S.S."/>
            <person name="Banfield J.F."/>
        </authorList>
    </citation>
    <scope>NUCLEOTIDE SEQUENCE [LARGE SCALE GENOMIC DNA]</scope>
    <source>
        <strain evidence="2">RIFCSPLOWO2_12_FULL_64_10</strain>
    </source>
</reference>
<evidence type="ECO:0000313" key="1">
    <source>
        <dbReference type="EMBL" id="OGG52009.1"/>
    </source>
</evidence>
<proteinExistence type="predicted"/>
<gene>
    <name evidence="1" type="ORF">A3F84_22400</name>
</gene>
<evidence type="ECO:0000313" key="2">
    <source>
        <dbReference type="Proteomes" id="UP000178606"/>
    </source>
</evidence>